<accession>A0A6N4XA29</accession>
<dbReference type="Proteomes" id="UP000445144">
    <property type="component" value="Unassembled WGS sequence"/>
</dbReference>
<dbReference type="EMBL" id="CACVBR010000023">
    <property type="protein sequence ID" value="CAA7196412.1"/>
    <property type="molecule type" value="Genomic_DNA"/>
</dbReference>
<evidence type="ECO:0000313" key="1">
    <source>
        <dbReference type="EMBL" id="CAA7196412.1"/>
    </source>
</evidence>
<protein>
    <submittedName>
        <fullName evidence="1">Uncharacterized protein</fullName>
    </submittedName>
</protein>
<proteinExistence type="predicted"/>
<keyword evidence="2" id="KW-1185">Reference proteome</keyword>
<reference evidence="1 2" key="1">
    <citation type="submission" date="2020-01" db="EMBL/GenBank/DDBJ databases">
        <authorList>
            <person name="Rodrigo-Torres L."/>
            <person name="Arahal R. D."/>
            <person name="Lucena T."/>
        </authorList>
    </citation>
    <scope>NUCLEOTIDE SEQUENCE [LARGE SCALE GENOMIC DNA]</scope>
    <source>
        <strain evidence="1 2">CECT 9293</strain>
    </source>
</reference>
<gene>
    <name evidence="1" type="ORF">CHRY9293_02506</name>
</gene>
<name>A0A6N4XA29_9FLAO</name>
<sequence>MKKEKNTEKKLSLKKIQMIKILKRPLSIKGGGSGARLETGQTVVDQTYGGN</sequence>
<evidence type="ECO:0000313" key="2">
    <source>
        <dbReference type="Proteomes" id="UP000445144"/>
    </source>
</evidence>
<organism evidence="1 2">
    <name type="scientific">Chryseobacterium potabilaquae</name>
    <dbReference type="NCBI Taxonomy" id="2675057"/>
    <lineage>
        <taxon>Bacteria</taxon>
        <taxon>Pseudomonadati</taxon>
        <taxon>Bacteroidota</taxon>
        <taxon>Flavobacteriia</taxon>
        <taxon>Flavobacteriales</taxon>
        <taxon>Weeksellaceae</taxon>
        <taxon>Chryseobacterium group</taxon>
        <taxon>Chryseobacterium</taxon>
    </lineage>
</organism>
<dbReference type="AlphaFoldDB" id="A0A6N4XA29"/>